<keyword evidence="1 10" id="KW-1003">Cell membrane</keyword>
<evidence type="ECO:0000256" key="10">
    <source>
        <dbReference type="HAMAP-Rule" id="MF_00033"/>
    </source>
</evidence>
<dbReference type="GO" id="GO:0005975">
    <property type="term" value="P:carbohydrate metabolic process"/>
    <property type="evidence" value="ECO:0007669"/>
    <property type="project" value="InterPro"/>
</dbReference>
<dbReference type="KEGG" id="oac:Oscil6304_0642"/>
<gene>
    <name evidence="10" type="primary">murG</name>
    <name evidence="13" type="ORF">Oscil6304_0642</name>
</gene>
<dbReference type="GO" id="GO:0008360">
    <property type="term" value="P:regulation of cell shape"/>
    <property type="evidence" value="ECO:0007669"/>
    <property type="project" value="UniProtKB-KW"/>
</dbReference>
<evidence type="ECO:0000256" key="9">
    <source>
        <dbReference type="ARBA" id="ARBA00023316"/>
    </source>
</evidence>
<dbReference type="InterPro" id="IPR004276">
    <property type="entry name" value="GlycoTrans_28_N"/>
</dbReference>
<evidence type="ECO:0000256" key="1">
    <source>
        <dbReference type="ARBA" id="ARBA00022475"/>
    </source>
</evidence>
<proteinExistence type="inferred from homology"/>
<dbReference type="Gene3D" id="3.40.50.2000">
    <property type="entry name" value="Glycogen Phosphorylase B"/>
    <property type="match status" value="2"/>
</dbReference>
<evidence type="ECO:0000256" key="2">
    <source>
        <dbReference type="ARBA" id="ARBA00022618"/>
    </source>
</evidence>
<dbReference type="InParanoid" id="K9TBY6"/>
<dbReference type="InterPro" id="IPR006009">
    <property type="entry name" value="GlcNAc_MurG"/>
</dbReference>
<evidence type="ECO:0000259" key="12">
    <source>
        <dbReference type="Pfam" id="PF04101"/>
    </source>
</evidence>
<keyword evidence="8 10" id="KW-0131">Cell cycle</keyword>
<dbReference type="PATRIC" id="fig|56110.3.peg.765"/>
<reference evidence="13 14" key="1">
    <citation type="submission" date="2012-06" db="EMBL/GenBank/DDBJ databases">
        <title>Finished chromosome of genome of Oscillatoria acuminata PCC 6304.</title>
        <authorList>
            <consortium name="US DOE Joint Genome Institute"/>
            <person name="Gugger M."/>
            <person name="Coursin T."/>
            <person name="Rippka R."/>
            <person name="Tandeau De Marsac N."/>
            <person name="Huntemann M."/>
            <person name="Wei C.-L."/>
            <person name="Han J."/>
            <person name="Detter J.C."/>
            <person name="Han C."/>
            <person name="Tapia R."/>
            <person name="Davenport K."/>
            <person name="Daligault H."/>
            <person name="Erkkila T."/>
            <person name="Gu W."/>
            <person name="Munk A.C.C."/>
            <person name="Teshima H."/>
            <person name="Xu Y."/>
            <person name="Chain P."/>
            <person name="Chen A."/>
            <person name="Krypides N."/>
            <person name="Mavromatis K."/>
            <person name="Markowitz V."/>
            <person name="Szeto E."/>
            <person name="Ivanova N."/>
            <person name="Mikhailova N."/>
            <person name="Ovchinnikova G."/>
            <person name="Pagani I."/>
            <person name="Pati A."/>
            <person name="Goodwin L."/>
            <person name="Peters L."/>
            <person name="Pitluck S."/>
            <person name="Woyke T."/>
            <person name="Kerfeld C."/>
        </authorList>
    </citation>
    <scope>NUCLEOTIDE SEQUENCE [LARGE SCALE GENOMIC DNA]</scope>
    <source>
        <strain evidence="13 14">PCC 6304</strain>
    </source>
</reference>
<protein>
    <recommendedName>
        <fullName evidence="10">UDP-N-acetylglucosamine--N-acetylmuramyl-(pentapeptide) pyrophosphoryl-undecaprenol N-acetylglucosamine transferase</fullName>
        <ecNumber evidence="10">2.4.1.227</ecNumber>
    </recommendedName>
    <alternativeName>
        <fullName evidence="10">Undecaprenyl-PP-MurNAc-pentapeptide-UDPGlcNAc GlcNAc transferase</fullName>
    </alternativeName>
</protein>
<dbReference type="PANTHER" id="PTHR21015">
    <property type="entry name" value="UDP-N-ACETYLGLUCOSAMINE--N-ACETYLMURAMYL-(PENTAPEPTIDE) PYROPHOSPHORYL-UNDECAPRENOL N-ACETYLGLUCOSAMINE TRANSFERASE 1"/>
    <property type="match status" value="1"/>
</dbReference>
<dbReference type="FunCoup" id="K9TBY6">
    <property type="interactions" value="357"/>
</dbReference>
<keyword evidence="4 10" id="KW-0808">Transferase</keyword>
<keyword evidence="14" id="KW-1185">Reference proteome</keyword>
<keyword evidence="6 10" id="KW-0573">Peptidoglycan synthesis</keyword>
<accession>K9TBY6</accession>
<dbReference type="eggNOG" id="COG0707">
    <property type="taxonomic scope" value="Bacteria"/>
</dbReference>
<dbReference type="HAMAP" id="MF_00033">
    <property type="entry name" value="MurG"/>
    <property type="match status" value="1"/>
</dbReference>
<feature type="domain" description="Glycosyltransferase family 28 N-terminal" evidence="11">
    <location>
        <begin position="31"/>
        <end position="164"/>
    </location>
</feature>
<feature type="binding site" evidence="10">
    <location>
        <position position="307"/>
    </location>
    <ligand>
        <name>UDP-N-acetyl-alpha-D-glucosamine</name>
        <dbReference type="ChEBI" id="CHEBI:57705"/>
    </ligand>
</feature>
<feature type="binding site" evidence="10">
    <location>
        <position position="146"/>
    </location>
    <ligand>
        <name>UDP-N-acetyl-alpha-D-glucosamine</name>
        <dbReference type="ChEBI" id="CHEBI:57705"/>
    </ligand>
</feature>
<comment type="pathway">
    <text evidence="10">Cell wall biogenesis; peptidoglycan biosynthesis.</text>
</comment>
<evidence type="ECO:0000256" key="8">
    <source>
        <dbReference type="ARBA" id="ARBA00023306"/>
    </source>
</evidence>
<evidence type="ECO:0000259" key="11">
    <source>
        <dbReference type="Pfam" id="PF03033"/>
    </source>
</evidence>
<comment type="caution">
    <text evidence="10">Lacks conserved residue(s) required for the propagation of feature annotation.</text>
</comment>
<keyword evidence="9 10" id="KW-0961">Cell wall biogenesis/degradation</keyword>
<feature type="binding site" evidence="10">
    <location>
        <begin position="37"/>
        <end position="39"/>
    </location>
    <ligand>
        <name>UDP-N-acetyl-alpha-D-glucosamine</name>
        <dbReference type="ChEBI" id="CHEBI:57705"/>
    </ligand>
</feature>
<dbReference type="EC" id="2.4.1.227" evidence="10"/>
<comment type="subcellular location">
    <subcellularLocation>
        <location evidence="10">Cell membrane</location>
        <topology evidence="10">Peripheral membrane protein</topology>
        <orientation evidence="10">Cytoplasmic side</orientation>
    </subcellularLocation>
</comment>
<dbReference type="PANTHER" id="PTHR21015:SF22">
    <property type="entry name" value="GLYCOSYLTRANSFERASE"/>
    <property type="match status" value="1"/>
</dbReference>
<dbReference type="NCBIfam" id="TIGR01133">
    <property type="entry name" value="murG"/>
    <property type="match status" value="1"/>
</dbReference>
<keyword evidence="5 10" id="KW-0133">Cell shape</keyword>
<evidence type="ECO:0000256" key="6">
    <source>
        <dbReference type="ARBA" id="ARBA00022984"/>
    </source>
</evidence>
<keyword evidence="2 10" id="KW-0132">Cell division</keyword>
<evidence type="ECO:0000256" key="4">
    <source>
        <dbReference type="ARBA" id="ARBA00022679"/>
    </source>
</evidence>
<dbReference type="SUPFAM" id="SSF53756">
    <property type="entry name" value="UDP-Glycosyltransferase/glycogen phosphorylase"/>
    <property type="match status" value="1"/>
</dbReference>
<evidence type="ECO:0000256" key="3">
    <source>
        <dbReference type="ARBA" id="ARBA00022676"/>
    </source>
</evidence>
<dbReference type="CDD" id="cd03785">
    <property type="entry name" value="GT28_MurG"/>
    <property type="match status" value="1"/>
</dbReference>
<dbReference type="GO" id="GO:0051301">
    <property type="term" value="P:cell division"/>
    <property type="evidence" value="ECO:0007669"/>
    <property type="project" value="UniProtKB-KW"/>
</dbReference>
<dbReference type="GO" id="GO:0051991">
    <property type="term" value="F:UDP-N-acetyl-D-glucosamine:N-acetylmuramoyl-L-alanyl-D-glutamyl-meso-2,6-diaminopimelyl-D-alanyl-D-alanine-diphosphoundecaprenol 4-beta-N-acetylglucosaminlytransferase activity"/>
    <property type="evidence" value="ECO:0007669"/>
    <property type="project" value="RHEA"/>
</dbReference>
<dbReference type="GO" id="GO:0050511">
    <property type="term" value="F:undecaprenyldiphospho-muramoylpentapeptide beta-N-acetylglucosaminyltransferase activity"/>
    <property type="evidence" value="ECO:0007669"/>
    <property type="project" value="UniProtKB-UniRule"/>
</dbReference>
<organism evidence="13 14">
    <name type="scientific">Oscillatoria acuminata PCC 6304</name>
    <dbReference type="NCBI Taxonomy" id="56110"/>
    <lineage>
        <taxon>Bacteria</taxon>
        <taxon>Bacillati</taxon>
        <taxon>Cyanobacteriota</taxon>
        <taxon>Cyanophyceae</taxon>
        <taxon>Oscillatoriophycideae</taxon>
        <taxon>Oscillatoriales</taxon>
        <taxon>Oscillatoriaceae</taxon>
        <taxon>Oscillatoria</taxon>
    </lineage>
</organism>
<dbReference type="Proteomes" id="UP000010367">
    <property type="component" value="Chromosome"/>
</dbReference>
<keyword evidence="7 10" id="KW-0472">Membrane</keyword>
<comment type="catalytic activity">
    <reaction evidence="10">
        <text>di-trans,octa-cis-undecaprenyl diphospho-N-acetyl-alpha-D-muramoyl-L-alanyl-D-glutamyl-meso-2,6-diaminopimeloyl-D-alanyl-D-alanine + UDP-N-acetyl-alpha-D-glucosamine = di-trans,octa-cis-undecaprenyl diphospho-[N-acetyl-alpha-D-glucosaminyl-(1-&gt;4)]-N-acetyl-alpha-D-muramoyl-L-alanyl-D-glutamyl-meso-2,6-diaminopimeloyl-D-alanyl-D-alanine + UDP + H(+)</text>
        <dbReference type="Rhea" id="RHEA:31227"/>
        <dbReference type="ChEBI" id="CHEBI:15378"/>
        <dbReference type="ChEBI" id="CHEBI:57705"/>
        <dbReference type="ChEBI" id="CHEBI:58223"/>
        <dbReference type="ChEBI" id="CHEBI:61387"/>
        <dbReference type="ChEBI" id="CHEBI:61388"/>
        <dbReference type="EC" id="2.4.1.227"/>
    </reaction>
</comment>
<dbReference type="InterPro" id="IPR007235">
    <property type="entry name" value="Glyco_trans_28_C"/>
</dbReference>
<feature type="binding site" evidence="10">
    <location>
        <position position="213"/>
    </location>
    <ligand>
        <name>UDP-N-acetyl-alpha-D-glucosamine</name>
        <dbReference type="ChEBI" id="CHEBI:57705"/>
    </ligand>
</feature>
<feature type="binding site" evidence="10">
    <location>
        <position position="187"/>
    </location>
    <ligand>
        <name>UDP-N-acetyl-alpha-D-glucosamine</name>
        <dbReference type="ChEBI" id="CHEBI:57705"/>
    </ligand>
</feature>
<dbReference type="GO" id="GO:0005886">
    <property type="term" value="C:plasma membrane"/>
    <property type="evidence" value="ECO:0007669"/>
    <property type="project" value="UniProtKB-SubCell"/>
</dbReference>
<dbReference type="Pfam" id="PF03033">
    <property type="entry name" value="Glyco_transf_28"/>
    <property type="match status" value="1"/>
</dbReference>
<dbReference type="Pfam" id="PF04101">
    <property type="entry name" value="Glyco_tran_28_C"/>
    <property type="match status" value="1"/>
</dbReference>
<evidence type="ECO:0000313" key="14">
    <source>
        <dbReference type="Proteomes" id="UP000010367"/>
    </source>
</evidence>
<comment type="function">
    <text evidence="10">Cell wall formation. Catalyzes the transfer of a GlcNAc subunit on undecaprenyl-pyrophosphoryl-MurNAc-pentapeptide (lipid intermediate I) to form undecaprenyl-pyrophosphoryl-MurNAc-(pentapeptide)GlcNAc (lipid intermediate II).</text>
</comment>
<evidence type="ECO:0000256" key="5">
    <source>
        <dbReference type="ARBA" id="ARBA00022960"/>
    </source>
</evidence>
<evidence type="ECO:0000256" key="7">
    <source>
        <dbReference type="ARBA" id="ARBA00023136"/>
    </source>
</evidence>
<dbReference type="GO" id="GO:0071555">
    <property type="term" value="P:cell wall organization"/>
    <property type="evidence" value="ECO:0007669"/>
    <property type="project" value="UniProtKB-KW"/>
</dbReference>
<dbReference type="STRING" id="56110.Oscil6304_0642"/>
<comment type="similarity">
    <text evidence="10">Belongs to the glycosyltransferase 28 family. MurG subfamily.</text>
</comment>
<name>K9TBY6_9CYAN</name>
<keyword evidence="3 10" id="KW-0328">Glycosyltransferase</keyword>
<dbReference type="AlphaFoldDB" id="K9TBY6"/>
<evidence type="ECO:0000313" key="13">
    <source>
        <dbReference type="EMBL" id="AFY80382.1"/>
    </source>
</evidence>
<feature type="domain" description="Glycosyl transferase family 28 C-terminal" evidence="12">
    <location>
        <begin position="207"/>
        <end position="365"/>
    </location>
</feature>
<dbReference type="EMBL" id="CP003607">
    <property type="protein sequence ID" value="AFY80382.1"/>
    <property type="molecule type" value="Genomic_DNA"/>
</dbReference>
<dbReference type="HOGENOM" id="CLU_037404_0_1_3"/>
<dbReference type="UniPathway" id="UPA00219"/>
<sequence length="376" mass="40857">MRSRLLHPTENYPQETQTEATDLANKPIRLLIAASGTGGHLFPALATAEQLPDYQIEWLGVPNRMETQLIGDRYRLHTIPVEGFQQRLGLGTLKIAFRLVSSVFQVRRLLKTGEFHGVFTTGGYIAAPAILAARSLGLPAILHESNALPGKVTRTFSPFCTVVAVGFEKAAQYLPKANTAVVGTPVRSPFLTTPELDLPIPENVPLIAIAGGSQGAVAVNKLVRECAKSWIDAGAWIFHQTGDNDPEVDSFQHPHYISMPFYPNMAGLLHRATLVISRAGAGTLTELAVTKTPSILIPYPFAAEDHQAYNAGVFADAGAAVLYRQQELTAQQLEQQVLDWLKSPESLQKIAEAAGALAVPDSSDRLAQLVRKWVEK</sequence>
<dbReference type="GO" id="GO:0009252">
    <property type="term" value="P:peptidoglycan biosynthetic process"/>
    <property type="evidence" value="ECO:0007669"/>
    <property type="project" value="UniProtKB-UniRule"/>
</dbReference>